<evidence type="ECO:0000313" key="2">
    <source>
        <dbReference type="Proteomes" id="UP001243330"/>
    </source>
</evidence>
<dbReference type="InterPro" id="IPR032675">
    <property type="entry name" value="LRR_dom_sf"/>
</dbReference>
<accession>A0AAD9AU98</accession>
<protein>
    <recommendedName>
        <fullName evidence="3">F-box domain-containing protein</fullName>
    </recommendedName>
</protein>
<sequence>MPRQAAAEAAQRNSNLSSFEKLPTELLVEIAKHLQDDANFPHIGPSLKYISAESVVENYWSRDLLSYKPTEDGTEPPAYKEFKRRNQDIQNLTATSSHLFAACGKVIYRTPVIHGDDEMVAKFFERITSHPVVQTYIQHLSIQTFWYTQTSIHPYFKPDLLNNLVNLRSLEIRDYMGLYEDSLYSLLSRLPGLERLSLNGFFKTQGFPILSNIREAYFNDCKFLPRDGEHILSRLPSLKLLSNYHSFTRMPENAFLGLESTLETLVWVGYETNYSNMARAISSMKVLKHIKTNNLRWLLPIDILGDTKFLQSQQDVGNVGRTLQTLEFVPISPCPYFNWEFAVTKVLLSLENLSVVLNTNCQSQYRSLRIVDVRACTEMELDNNGKDWFRVKNNRKHLDQMLGKLARNLNVKVIYLLGTKLKYHKKLGSESLSWFIVVNL</sequence>
<name>A0AAD9AU98_9PEZI</name>
<dbReference type="Proteomes" id="UP001243330">
    <property type="component" value="Unassembled WGS sequence"/>
</dbReference>
<keyword evidence="2" id="KW-1185">Reference proteome</keyword>
<dbReference type="AlphaFoldDB" id="A0AAD9AU98"/>
<dbReference type="SUPFAM" id="SSF52047">
    <property type="entry name" value="RNI-like"/>
    <property type="match status" value="1"/>
</dbReference>
<evidence type="ECO:0008006" key="3">
    <source>
        <dbReference type="Google" id="ProtNLM"/>
    </source>
</evidence>
<reference evidence="1" key="1">
    <citation type="submission" date="2023-01" db="EMBL/GenBank/DDBJ databases">
        <title>Colletotrichum chrysophilum M932 genome sequence.</title>
        <authorList>
            <person name="Baroncelli R."/>
        </authorList>
    </citation>
    <scope>NUCLEOTIDE SEQUENCE</scope>
    <source>
        <strain evidence="1">M932</strain>
    </source>
</reference>
<gene>
    <name evidence="1" type="ORF">CCHR01_02702</name>
</gene>
<proteinExistence type="predicted"/>
<evidence type="ECO:0000313" key="1">
    <source>
        <dbReference type="EMBL" id="KAK1854661.1"/>
    </source>
</evidence>
<dbReference type="EMBL" id="JAQOWY010000033">
    <property type="protein sequence ID" value="KAK1854661.1"/>
    <property type="molecule type" value="Genomic_DNA"/>
</dbReference>
<organism evidence="1 2">
    <name type="scientific">Colletotrichum chrysophilum</name>
    <dbReference type="NCBI Taxonomy" id="1836956"/>
    <lineage>
        <taxon>Eukaryota</taxon>
        <taxon>Fungi</taxon>
        <taxon>Dikarya</taxon>
        <taxon>Ascomycota</taxon>
        <taxon>Pezizomycotina</taxon>
        <taxon>Sordariomycetes</taxon>
        <taxon>Hypocreomycetidae</taxon>
        <taxon>Glomerellales</taxon>
        <taxon>Glomerellaceae</taxon>
        <taxon>Colletotrichum</taxon>
        <taxon>Colletotrichum gloeosporioides species complex</taxon>
    </lineage>
</organism>
<dbReference type="Gene3D" id="3.80.10.10">
    <property type="entry name" value="Ribonuclease Inhibitor"/>
    <property type="match status" value="1"/>
</dbReference>
<comment type="caution">
    <text evidence="1">The sequence shown here is derived from an EMBL/GenBank/DDBJ whole genome shotgun (WGS) entry which is preliminary data.</text>
</comment>